<dbReference type="PANTHER" id="PTHR48098:SF1">
    <property type="entry name" value="DIACYLGLYCEROL ACYLTRANSFERASE_MYCOLYLTRANSFERASE AG85A"/>
    <property type="match status" value="1"/>
</dbReference>
<dbReference type="Gene3D" id="3.40.50.1820">
    <property type="entry name" value="alpha/beta hydrolase"/>
    <property type="match status" value="1"/>
</dbReference>
<dbReference type="Pfam" id="PF00756">
    <property type="entry name" value="Esterase"/>
    <property type="match status" value="1"/>
</dbReference>
<keyword evidence="1" id="KW-0472">Membrane</keyword>
<name>A0A229VV17_9BIFI</name>
<dbReference type="OrthoDB" id="3723842at2"/>
<dbReference type="Proteomes" id="UP000215433">
    <property type="component" value="Unassembled WGS sequence"/>
</dbReference>
<dbReference type="InterPro" id="IPR029058">
    <property type="entry name" value="AB_hydrolase_fold"/>
</dbReference>
<dbReference type="AlphaFoldDB" id="A0A229VV17"/>
<dbReference type="RefSeq" id="WP_093961306.1">
    <property type="nucleotide sequence ID" value="NZ_NEWD01000038.1"/>
</dbReference>
<evidence type="ECO:0000313" key="2">
    <source>
        <dbReference type="EMBL" id="OXM99463.1"/>
    </source>
</evidence>
<accession>A0A229VV17</accession>
<dbReference type="InterPro" id="IPR000801">
    <property type="entry name" value="Esterase-like"/>
</dbReference>
<keyword evidence="1" id="KW-0812">Transmembrane</keyword>
<gene>
    <name evidence="2" type="ORF">Tam10B_2210</name>
</gene>
<protein>
    <submittedName>
        <fullName evidence="2">Esterase</fullName>
    </submittedName>
</protein>
<evidence type="ECO:0000256" key="1">
    <source>
        <dbReference type="SAM" id="Phobius"/>
    </source>
</evidence>
<dbReference type="SUPFAM" id="SSF53474">
    <property type="entry name" value="alpha/beta-Hydrolases"/>
    <property type="match status" value="1"/>
</dbReference>
<reference evidence="2 3" key="1">
    <citation type="submission" date="2017-05" db="EMBL/GenBank/DDBJ databases">
        <title>Bifidobacterium vansinderenii sp. nov.</title>
        <authorList>
            <person name="Lugli G.A."/>
            <person name="Duranti S."/>
            <person name="Mangifesta M."/>
        </authorList>
    </citation>
    <scope>NUCLEOTIDE SEQUENCE [LARGE SCALE GENOMIC DNA]</scope>
    <source>
        <strain evidence="2 3">Tam10B</strain>
    </source>
</reference>
<feature type="transmembrane region" description="Helical" evidence="1">
    <location>
        <begin position="111"/>
        <end position="134"/>
    </location>
</feature>
<feature type="transmembrane region" description="Helical" evidence="1">
    <location>
        <begin position="21"/>
        <end position="41"/>
    </location>
</feature>
<dbReference type="InterPro" id="IPR050583">
    <property type="entry name" value="Mycobacterial_A85_antigen"/>
</dbReference>
<organism evidence="2 3">
    <name type="scientific">Bifidobacterium vansinderenii</name>
    <dbReference type="NCBI Taxonomy" id="1984871"/>
    <lineage>
        <taxon>Bacteria</taxon>
        <taxon>Bacillati</taxon>
        <taxon>Actinomycetota</taxon>
        <taxon>Actinomycetes</taxon>
        <taxon>Bifidobacteriales</taxon>
        <taxon>Bifidobacteriaceae</taxon>
        <taxon>Bifidobacterium</taxon>
    </lineage>
</organism>
<feature type="transmembrane region" description="Helical" evidence="1">
    <location>
        <begin position="79"/>
        <end position="99"/>
    </location>
</feature>
<dbReference type="EMBL" id="NEWD01000038">
    <property type="protein sequence ID" value="OXM99463.1"/>
    <property type="molecule type" value="Genomic_DNA"/>
</dbReference>
<keyword evidence="3" id="KW-1185">Reference proteome</keyword>
<comment type="caution">
    <text evidence="2">The sequence shown here is derived from an EMBL/GenBank/DDBJ whole genome shotgun (WGS) entry which is preliminary data.</text>
</comment>
<keyword evidence="1" id="KW-1133">Transmembrane helix</keyword>
<sequence>MRSRWVRELLRIRIDSGWLPVGLFVLVCIGMIVLLVLSFGATAGNDASGDDDESKQNGEARRRSFAIGGPFALAGHRAWWMPAGVVLGFVGGFGIAFLLDRLLVFGVELGIKVDLVIGLGCAIVGALVAAVMLFRGRRRVLAATLIPFAVLSCVMNVNGVYGEYPTVGSVLGISTFREFDPATIHRATTTVEQWNAAAERGSAPQAPKHGMVASVFIPATESGFRARAAVVYLPPAALVDNPPELPVFIMMAGQPGSPDRAFLAGHLKEIFDDYAAAHHGLAPIVVSPDQLGNAFHNTLCVDSSKYGNAETYLTRDVTNWITSTLPVETDADHWAIGGFSQGGTCTIQLGPSHPDLYGHMFTVGAELGPHNGSEQSMIRTFFNGDEQAYRRHVPIDIMRARGHSSQTLIMSAGELDDESVSNITQVAGVAQGIGMDVTTFVVTGTGHDWHTVQSALRASVDRLGAQLGLGGEARPLQDFNNIRPLDVATISREEER</sequence>
<dbReference type="PANTHER" id="PTHR48098">
    <property type="entry name" value="ENTEROCHELIN ESTERASE-RELATED"/>
    <property type="match status" value="1"/>
</dbReference>
<dbReference type="GO" id="GO:0016747">
    <property type="term" value="F:acyltransferase activity, transferring groups other than amino-acyl groups"/>
    <property type="evidence" value="ECO:0007669"/>
    <property type="project" value="TreeGrafter"/>
</dbReference>
<proteinExistence type="predicted"/>
<evidence type="ECO:0000313" key="3">
    <source>
        <dbReference type="Proteomes" id="UP000215433"/>
    </source>
</evidence>